<evidence type="ECO:0000313" key="2">
    <source>
        <dbReference type="Proteomes" id="UP000554837"/>
    </source>
</evidence>
<protein>
    <submittedName>
        <fullName evidence="1">Uncharacterized protein</fullName>
    </submittedName>
</protein>
<reference evidence="1 2" key="1">
    <citation type="submission" date="2020-08" db="EMBL/GenBank/DDBJ databases">
        <title>Genomic Encyclopedia of Type Strains, Phase IV (KMG-IV): sequencing the most valuable type-strain genomes for metagenomic binning, comparative biology and taxonomic classification.</title>
        <authorList>
            <person name="Goeker M."/>
        </authorList>
    </citation>
    <scope>NUCLEOTIDE SEQUENCE [LARGE SCALE GENOMIC DNA]</scope>
    <source>
        <strain evidence="1 2">DSM 23958</strain>
    </source>
</reference>
<accession>A0A840S863</accession>
<sequence>MLFAVASPLAAAANMVAVPKEEAICRNTDAYCYEWKFAVDPSLRFVATGYEDGGGFYFCRRRPNGDYGLLFAVYPAMLDSKHPGVRFWGYAWDIEDIVLSGGGKAIQFQMAIGGKPEEEGSWIPPMQRSVPYVLFRGSTTQPEMKVKGRLRFTGMSLNGIRRKAMANQSLRSTACGVD</sequence>
<keyword evidence="2" id="KW-1185">Reference proteome</keyword>
<dbReference type="AlphaFoldDB" id="A0A840S863"/>
<dbReference type="EMBL" id="JACHHO010000003">
    <property type="protein sequence ID" value="MBB5204984.1"/>
    <property type="molecule type" value="Genomic_DNA"/>
</dbReference>
<dbReference type="RefSeq" id="WP_138854989.1">
    <property type="nucleotide sequence ID" value="NZ_CP040709.1"/>
</dbReference>
<dbReference type="Proteomes" id="UP000554837">
    <property type="component" value="Unassembled WGS sequence"/>
</dbReference>
<gene>
    <name evidence="1" type="ORF">HNQ51_002303</name>
</gene>
<name>A0A840S863_9BURK</name>
<organism evidence="1 2">
    <name type="scientific">Inhella inkyongensis</name>
    <dbReference type="NCBI Taxonomy" id="392593"/>
    <lineage>
        <taxon>Bacteria</taxon>
        <taxon>Pseudomonadati</taxon>
        <taxon>Pseudomonadota</taxon>
        <taxon>Betaproteobacteria</taxon>
        <taxon>Burkholderiales</taxon>
        <taxon>Sphaerotilaceae</taxon>
        <taxon>Inhella</taxon>
    </lineage>
</organism>
<dbReference type="OrthoDB" id="1329029at2"/>
<comment type="caution">
    <text evidence="1">The sequence shown here is derived from an EMBL/GenBank/DDBJ whole genome shotgun (WGS) entry which is preliminary data.</text>
</comment>
<evidence type="ECO:0000313" key="1">
    <source>
        <dbReference type="EMBL" id="MBB5204984.1"/>
    </source>
</evidence>
<proteinExistence type="predicted"/>